<organism evidence="3 4">
    <name type="scientific">Thalassotalea eurytherma</name>
    <dbReference type="NCBI Taxonomy" id="1144278"/>
    <lineage>
        <taxon>Bacteria</taxon>
        <taxon>Pseudomonadati</taxon>
        <taxon>Pseudomonadota</taxon>
        <taxon>Gammaproteobacteria</taxon>
        <taxon>Alteromonadales</taxon>
        <taxon>Colwelliaceae</taxon>
        <taxon>Thalassotalea</taxon>
    </lineage>
</organism>
<evidence type="ECO:0000259" key="2">
    <source>
        <dbReference type="SMART" id="SM00867"/>
    </source>
</evidence>
<dbReference type="InterPro" id="IPR007372">
    <property type="entry name" value="Lipid/polyisoprenoid-bd_YceI"/>
</dbReference>
<gene>
    <name evidence="3" type="primary">yceI</name>
    <name evidence="3" type="ORF">theurythT_22500</name>
</gene>
<proteinExistence type="predicted"/>
<dbReference type="Gene3D" id="2.40.128.110">
    <property type="entry name" value="Lipid/polyisoprenoid-binding, YceI-like"/>
    <property type="match status" value="1"/>
</dbReference>
<evidence type="ECO:0000313" key="3">
    <source>
        <dbReference type="EMBL" id="GLX82798.1"/>
    </source>
</evidence>
<reference evidence="3 4" key="1">
    <citation type="submission" date="2023-03" db="EMBL/GenBank/DDBJ databases">
        <title>Draft genome sequence of Thalassotalea eurytherma JCM 18482T.</title>
        <authorList>
            <person name="Sawabe T."/>
        </authorList>
    </citation>
    <scope>NUCLEOTIDE SEQUENCE [LARGE SCALE GENOMIC DNA]</scope>
    <source>
        <strain evidence="3 4">JCM 18482</strain>
    </source>
</reference>
<keyword evidence="4" id="KW-1185">Reference proteome</keyword>
<feature type="domain" description="Lipid/polyisoprenoid-binding YceI-like" evidence="2">
    <location>
        <begin position="19"/>
        <end position="188"/>
    </location>
</feature>
<dbReference type="PIRSF" id="PIRSF029811">
    <property type="entry name" value="UCP029811"/>
    <property type="match status" value="1"/>
</dbReference>
<dbReference type="InterPro" id="IPR027016">
    <property type="entry name" value="UCP029811"/>
</dbReference>
<dbReference type="InterPro" id="IPR036761">
    <property type="entry name" value="TTHA0802/YceI-like_sf"/>
</dbReference>
<dbReference type="SMART" id="SM00867">
    <property type="entry name" value="YceI"/>
    <property type="match status" value="1"/>
</dbReference>
<evidence type="ECO:0000256" key="1">
    <source>
        <dbReference type="SAM" id="SignalP"/>
    </source>
</evidence>
<feature type="chain" id="PRO_5046814082" description="Lipid/polyisoprenoid-binding YceI-like domain-containing protein" evidence="1">
    <location>
        <begin position="19"/>
        <end position="190"/>
    </location>
</feature>
<comment type="caution">
    <text evidence="3">The sequence shown here is derived from an EMBL/GenBank/DDBJ whole genome shotgun (WGS) entry which is preliminary data.</text>
</comment>
<keyword evidence="1" id="KW-0732">Signal</keyword>
<dbReference type="PANTHER" id="PTHR34406:SF1">
    <property type="entry name" value="PROTEIN YCEI"/>
    <property type="match status" value="1"/>
</dbReference>
<dbReference type="PANTHER" id="PTHR34406">
    <property type="entry name" value="PROTEIN YCEI"/>
    <property type="match status" value="1"/>
</dbReference>
<accession>A0ABQ6H3Q0</accession>
<protein>
    <recommendedName>
        <fullName evidence="2">Lipid/polyisoprenoid-binding YceI-like domain-containing protein</fullName>
    </recommendedName>
</protein>
<dbReference type="EMBL" id="BSSU01000011">
    <property type="protein sequence ID" value="GLX82798.1"/>
    <property type="molecule type" value="Genomic_DNA"/>
</dbReference>
<feature type="signal peptide" evidence="1">
    <location>
        <begin position="1"/>
        <end position="18"/>
    </location>
</feature>
<dbReference type="SUPFAM" id="SSF101874">
    <property type="entry name" value="YceI-like"/>
    <property type="match status" value="1"/>
</dbReference>
<dbReference type="Proteomes" id="UP001157133">
    <property type="component" value="Unassembled WGS sequence"/>
</dbReference>
<sequence>MRFLLLVLSLCLSTSAIANWQVDNDKSTLNFTSVKKNSIGEIHSFKQVSGMVSKAGAVKFAIDLTSVVTGIDIRDQRMKSFLFETDKFATATFAGQVDGKVLNTLAVGQEKTLTLQGEISLHGQTQQISIPVKVAKLTGGDLSVHNIKPLVIQAKQYALTKGLMKLQELASLPSISPVVPVHFSLHLTKS</sequence>
<dbReference type="RefSeq" id="WP_284208180.1">
    <property type="nucleotide sequence ID" value="NZ_BSSU01000011.1"/>
</dbReference>
<dbReference type="Pfam" id="PF04264">
    <property type="entry name" value="YceI"/>
    <property type="match status" value="1"/>
</dbReference>
<name>A0ABQ6H3Q0_9GAMM</name>
<evidence type="ECO:0000313" key="4">
    <source>
        <dbReference type="Proteomes" id="UP001157133"/>
    </source>
</evidence>